<dbReference type="PROSITE" id="PS00061">
    <property type="entry name" value="ADH_SHORT"/>
    <property type="match status" value="1"/>
</dbReference>
<dbReference type="InterPro" id="IPR002347">
    <property type="entry name" value="SDR_fam"/>
</dbReference>
<dbReference type="AlphaFoldDB" id="A0AA41Z322"/>
<dbReference type="PRINTS" id="PR00080">
    <property type="entry name" value="SDRFAMILY"/>
</dbReference>
<dbReference type="EMBL" id="JAMOIM010000067">
    <property type="protein sequence ID" value="MCW6512819.1"/>
    <property type="molecule type" value="Genomic_DNA"/>
</dbReference>
<comment type="caution">
    <text evidence="5">The sequence shown here is derived from an EMBL/GenBank/DDBJ whole genome shotgun (WGS) entry which is preliminary data.</text>
</comment>
<name>A0AA41Z322_9HYPH</name>
<dbReference type="PRINTS" id="PR00081">
    <property type="entry name" value="GDHRDH"/>
</dbReference>
<accession>A0AA41Z322</accession>
<dbReference type="Proteomes" id="UP001165667">
    <property type="component" value="Unassembled WGS sequence"/>
</dbReference>
<proteinExistence type="inferred from homology"/>
<dbReference type="GO" id="GO:0016020">
    <property type="term" value="C:membrane"/>
    <property type="evidence" value="ECO:0007669"/>
    <property type="project" value="TreeGrafter"/>
</dbReference>
<evidence type="ECO:0000256" key="1">
    <source>
        <dbReference type="ARBA" id="ARBA00006484"/>
    </source>
</evidence>
<dbReference type="PANTHER" id="PTHR44196">
    <property type="entry name" value="DEHYDROGENASE/REDUCTASE SDR FAMILY MEMBER 7B"/>
    <property type="match status" value="1"/>
</dbReference>
<sequence length="268" mass="28481">MPHKQKHVLITGGGSGIGRALALEAASRDMAVALCGRRRDALDATAMLLGGTTKSLVIAADITRAADRLAIVDRLGERWGRLDVLVNNAGLVEGGPLEAMDDDALDRTFRTNVIGPMALTRDLLPLLTAAHPARIVNVGSLFGDIPYPGFTAYSASKFALRGFSGALRRECKSRGIGVTYAAPRATQTNAAVAFKELIAATKMQLDPPDRVAREIWDAVAKGADSVYASGPERLYVLIQRLFPRVIDRSLARQSSAAVPAPTPPLTSV</sequence>
<organism evidence="5 6">
    <name type="scientific">Lichenifustis flavocetrariae</name>
    <dbReference type="NCBI Taxonomy" id="2949735"/>
    <lineage>
        <taxon>Bacteria</taxon>
        <taxon>Pseudomonadati</taxon>
        <taxon>Pseudomonadota</taxon>
        <taxon>Alphaproteobacteria</taxon>
        <taxon>Hyphomicrobiales</taxon>
        <taxon>Lichenihabitantaceae</taxon>
        <taxon>Lichenifustis</taxon>
    </lineage>
</organism>
<dbReference type="InterPro" id="IPR020904">
    <property type="entry name" value="Sc_DH/Rdtase_CS"/>
</dbReference>
<evidence type="ECO:0000256" key="2">
    <source>
        <dbReference type="ARBA" id="ARBA00023002"/>
    </source>
</evidence>
<dbReference type="InterPro" id="IPR036291">
    <property type="entry name" value="NAD(P)-bd_dom_sf"/>
</dbReference>
<evidence type="ECO:0000256" key="3">
    <source>
        <dbReference type="RuleBase" id="RU000363"/>
    </source>
</evidence>
<dbReference type="GO" id="GO:0016491">
    <property type="term" value="F:oxidoreductase activity"/>
    <property type="evidence" value="ECO:0007669"/>
    <property type="project" value="UniProtKB-KW"/>
</dbReference>
<dbReference type="Gene3D" id="3.40.50.720">
    <property type="entry name" value="NAD(P)-binding Rossmann-like Domain"/>
    <property type="match status" value="1"/>
</dbReference>
<evidence type="ECO:0000313" key="6">
    <source>
        <dbReference type="Proteomes" id="UP001165667"/>
    </source>
</evidence>
<keyword evidence="2" id="KW-0560">Oxidoreductase</keyword>
<evidence type="ECO:0000313" key="5">
    <source>
        <dbReference type="EMBL" id="MCW6512819.1"/>
    </source>
</evidence>
<keyword evidence="6" id="KW-1185">Reference proteome</keyword>
<feature type="domain" description="Ketoreductase" evidence="4">
    <location>
        <begin position="6"/>
        <end position="197"/>
    </location>
</feature>
<gene>
    <name evidence="5" type="ORF">M8523_33545</name>
</gene>
<evidence type="ECO:0000259" key="4">
    <source>
        <dbReference type="SMART" id="SM00822"/>
    </source>
</evidence>
<dbReference type="PANTHER" id="PTHR44196:SF1">
    <property type="entry name" value="DEHYDROGENASE_REDUCTASE SDR FAMILY MEMBER 7B"/>
    <property type="match status" value="1"/>
</dbReference>
<comment type="similarity">
    <text evidence="1 3">Belongs to the short-chain dehydrogenases/reductases (SDR) family.</text>
</comment>
<dbReference type="RefSeq" id="WP_282589193.1">
    <property type="nucleotide sequence ID" value="NZ_JAMOIM010000067.1"/>
</dbReference>
<reference evidence="5" key="1">
    <citation type="submission" date="2022-05" db="EMBL/GenBank/DDBJ databases">
        <authorList>
            <person name="Pankratov T."/>
        </authorList>
    </citation>
    <scope>NUCLEOTIDE SEQUENCE</scope>
    <source>
        <strain evidence="5">BP6-180914</strain>
    </source>
</reference>
<dbReference type="Pfam" id="PF00106">
    <property type="entry name" value="adh_short"/>
    <property type="match status" value="1"/>
</dbReference>
<dbReference type="SMART" id="SM00822">
    <property type="entry name" value="PKS_KR"/>
    <property type="match status" value="1"/>
</dbReference>
<dbReference type="SUPFAM" id="SSF51735">
    <property type="entry name" value="NAD(P)-binding Rossmann-fold domains"/>
    <property type="match status" value="1"/>
</dbReference>
<dbReference type="InterPro" id="IPR057326">
    <property type="entry name" value="KR_dom"/>
</dbReference>
<dbReference type="CDD" id="cd05233">
    <property type="entry name" value="SDR_c"/>
    <property type="match status" value="1"/>
</dbReference>
<protein>
    <submittedName>
        <fullName evidence="5">SDR family NAD(P)-dependent oxidoreductase</fullName>
    </submittedName>
</protein>